<evidence type="ECO:0000313" key="4">
    <source>
        <dbReference type="Proteomes" id="UP000324927"/>
    </source>
</evidence>
<dbReference type="Gene3D" id="3.30.559.10">
    <property type="entry name" value="Chloramphenicol acetyltransferase-like domain"/>
    <property type="match status" value="1"/>
</dbReference>
<dbReference type="Gene3D" id="2.30.38.10">
    <property type="entry name" value="Luciferase, Domain 3"/>
    <property type="match status" value="1"/>
</dbReference>
<dbReference type="Pfam" id="PF00668">
    <property type="entry name" value="Condensation"/>
    <property type="match status" value="1"/>
</dbReference>
<evidence type="ECO:0000313" key="3">
    <source>
        <dbReference type="EMBL" id="KAA0584548.1"/>
    </source>
</evidence>
<organism evidence="3 4">
    <name type="scientific">Azospirillum lipoferum</name>
    <dbReference type="NCBI Taxonomy" id="193"/>
    <lineage>
        <taxon>Bacteria</taxon>
        <taxon>Pseudomonadati</taxon>
        <taxon>Pseudomonadota</taxon>
        <taxon>Alphaproteobacteria</taxon>
        <taxon>Rhodospirillales</taxon>
        <taxon>Azospirillaceae</taxon>
        <taxon>Azospirillum</taxon>
    </lineage>
</organism>
<gene>
    <name evidence="3" type="ORF">FZ942_35620</name>
</gene>
<dbReference type="PROSITE" id="PS00455">
    <property type="entry name" value="AMP_BINDING"/>
    <property type="match status" value="1"/>
</dbReference>
<dbReference type="GO" id="GO:0005737">
    <property type="term" value="C:cytoplasm"/>
    <property type="evidence" value="ECO:0007669"/>
    <property type="project" value="TreeGrafter"/>
</dbReference>
<dbReference type="SUPFAM" id="SSF56801">
    <property type="entry name" value="Acetyl-CoA synthetase-like"/>
    <property type="match status" value="1"/>
</dbReference>
<feature type="non-terminal residue" evidence="3">
    <location>
        <position position="1"/>
    </location>
</feature>
<accession>A0A5A9FQX4</accession>
<dbReference type="InterPro" id="IPR020845">
    <property type="entry name" value="AMP-binding_CS"/>
</dbReference>
<evidence type="ECO:0000259" key="2">
    <source>
        <dbReference type="Pfam" id="PF00668"/>
    </source>
</evidence>
<name>A0A5A9FQX4_AZOLI</name>
<dbReference type="InterPro" id="IPR020459">
    <property type="entry name" value="AMP-binding"/>
</dbReference>
<dbReference type="PRINTS" id="PR00154">
    <property type="entry name" value="AMPBINDING"/>
</dbReference>
<dbReference type="OrthoDB" id="9770470at2"/>
<feature type="domain" description="Condensation" evidence="2">
    <location>
        <begin position="3"/>
        <end position="265"/>
    </location>
</feature>
<dbReference type="PANTHER" id="PTHR45527">
    <property type="entry name" value="NONRIBOSOMAL PEPTIDE SYNTHETASE"/>
    <property type="match status" value="1"/>
</dbReference>
<keyword evidence="4" id="KW-1185">Reference proteome</keyword>
<dbReference type="GO" id="GO:0043041">
    <property type="term" value="P:amino acid activation for nonribosomal peptide biosynthetic process"/>
    <property type="evidence" value="ECO:0007669"/>
    <property type="project" value="TreeGrafter"/>
</dbReference>
<dbReference type="Gene3D" id="3.30.559.30">
    <property type="entry name" value="Nonribosomal peptide synthetase, condensation domain"/>
    <property type="match status" value="1"/>
</dbReference>
<comment type="caution">
    <text evidence="3">The sequence shown here is derived from an EMBL/GenBank/DDBJ whole genome shotgun (WGS) entry which is preliminary data.</text>
</comment>
<dbReference type="InterPro" id="IPR001242">
    <property type="entry name" value="Condensation_dom"/>
</dbReference>
<dbReference type="GO" id="GO:0031177">
    <property type="term" value="F:phosphopantetheine binding"/>
    <property type="evidence" value="ECO:0007669"/>
    <property type="project" value="TreeGrafter"/>
</dbReference>
<sequence length="628" mass="67708">QGRDRAASEAFWRARTAEIDQPTRIVSLLPSDPRADSPADREGQGEYRCVFTVEETRRLADLARHCDVTLNTLMQAAWAVLLRQHGGQDTVAFGTTVSGRPAELPGVEHRLGLFINTLPVILTPNPAMPVADWLRTVQHRNLDLREHEHTPLADIQHWSGQTASGDAGGALFDSLLVFESYPVAEALRQGSPDGLRFSPVVGYERTSYPLTIAIMPGDRLELHHRYDRAHVAGPAVLRVAGHLRRLLLAMADAPDLPLGALSVLDGIDRGRILGAWNRQEPMDATPLPRLFEAQAARTPDANAVIAGTRSLSYAELNRLANRLAHRMRALGVAPGVPVAVMLERTEVLPTGLLAILKAGGAYVPLDPEYPTDRVAYMLADSRAALVLTQRSLLPRLPTGEGLRILALDDPALDLESCPDHDPRPVNRAEDAAYVIYTSGSTGRPKGVVIEHRNASALIDWALRIYRPEQLQGVLASTSVCFDLSVWEFFVTLSAGGHVVMADNALSLPDLPARDRVRLINTVPSAIAGLLRSGGIPPGVRTVNLAGEPLAQSLVDELYAAGIADVYDLYGPSEDTTYSTVTRREPGGRANIGRPIAGTQGYVLDGDLNPVPLGVVGELYLGGSGLARG</sequence>
<dbReference type="SUPFAM" id="SSF52777">
    <property type="entry name" value="CoA-dependent acyltransferases"/>
    <property type="match status" value="1"/>
</dbReference>
<evidence type="ECO:0000259" key="1">
    <source>
        <dbReference type="Pfam" id="PF00501"/>
    </source>
</evidence>
<dbReference type="Gene3D" id="3.40.50.980">
    <property type="match status" value="2"/>
</dbReference>
<dbReference type="Pfam" id="PF00501">
    <property type="entry name" value="AMP-binding"/>
    <property type="match status" value="1"/>
</dbReference>
<dbReference type="PANTHER" id="PTHR45527:SF1">
    <property type="entry name" value="FATTY ACID SYNTHASE"/>
    <property type="match status" value="1"/>
</dbReference>
<dbReference type="GO" id="GO:0044550">
    <property type="term" value="P:secondary metabolite biosynthetic process"/>
    <property type="evidence" value="ECO:0007669"/>
    <property type="project" value="TreeGrafter"/>
</dbReference>
<feature type="non-terminal residue" evidence="3">
    <location>
        <position position="628"/>
    </location>
</feature>
<protein>
    <submittedName>
        <fullName evidence="3">AMP-binding protein</fullName>
    </submittedName>
</protein>
<dbReference type="GO" id="GO:0003824">
    <property type="term" value="F:catalytic activity"/>
    <property type="evidence" value="ECO:0007669"/>
    <property type="project" value="InterPro"/>
</dbReference>
<dbReference type="Proteomes" id="UP000324927">
    <property type="component" value="Unassembled WGS sequence"/>
</dbReference>
<dbReference type="RefSeq" id="WP_149235747.1">
    <property type="nucleotide sequence ID" value="NZ_VTTN01000051.1"/>
</dbReference>
<dbReference type="InterPro" id="IPR000873">
    <property type="entry name" value="AMP-dep_synth/lig_dom"/>
</dbReference>
<dbReference type="EMBL" id="VTTN01000051">
    <property type="protein sequence ID" value="KAA0584548.1"/>
    <property type="molecule type" value="Genomic_DNA"/>
</dbReference>
<dbReference type="AlphaFoldDB" id="A0A5A9FQX4"/>
<dbReference type="FunFam" id="3.40.50.980:FF:000001">
    <property type="entry name" value="Non-ribosomal peptide synthetase"/>
    <property type="match status" value="1"/>
</dbReference>
<proteinExistence type="predicted"/>
<reference evidence="3 4" key="1">
    <citation type="submission" date="2019-08" db="EMBL/GenBank/DDBJ databases">
        <authorList>
            <person name="Grouzdev D."/>
            <person name="Tikhonova E."/>
            <person name="Kravchenko I."/>
        </authorList>
    </citation>
    <scope>NUCLEOTIDE SEQUENCE [LARGE SCALE GENOMIC DNA]</scope>
    <source>
        <strain evidence="3 4">59b</strain>
    </source>
</reference>
<dbReference type="InterPro" id="IPR023213">
    <property type="entry name" value="CAT-like_dom_sf"/>
</dbReference>
<feature type="domain" description="AMP-dependent synthetase/ligase" evidence="1">
    <location>
        <begin position="291"/>
        <end position="628"/>
    </location>
</feature>